<protein>
    <recommendedName>
        <fullName evidence="4">Fido domain-containing protein</fullName>
    </recommendedName>
</protein>
<keyword evidence="2" id="KW-0547">Nucleotide-binding</keyword>
<dbReference type="InterPro" id="IPR036388">
    <property type="entry name" value="WH-like_DNA-bd_sf"/>
</dbReference>
<dbReference type="PROSITE" id="PS51459">
    <property type="entry name" value="FIDO"/>
    <property type="match status" value="1"/>
</dbReference>
<name>A0A0G0MPJ6_9BACT</name>
<keyword evidence="2" id="KW-0067">ATP-binding</keyword>
<feature type="binding site" evidence="2">
    <location>
        <begin position="196"/>
        <end position="203"/>
    </location>
    <ligand>
        <name>ATP</name>
        <dbReference type="ChEBI" id="CHEBI:30616"/>
    </ligand>
</feature>
<dbReference type="InterPro" id="IPR000485">
    <property type="entry name" value="AsnC-type_HTH_dom"/>
</dbReference>
<dbReference type="Pfam" id="PF02661">
    <property type="entry name" value="Fic"/>
    <property type="match status" value="1"/>
</dbReference>
<evidence type="ECO:0000313" key="6">
    <source>
        <dbReference type="Proteomes" id="UP000034235"/>
    </source>
</evidence>
<feature type="site" description="Important for autoinhibition of adenylyltransferase activity" evidence="3">
    <location>
        <position position="55"/>
    </location>
</feature>
<dbReference type="AlphaFoldDB" id="A0A0G0MPJ6"/>
<organism evidence="5 6">
    <name type="scientific">Candidatus Daviesbacteria bacterium GW2011_GWA2_38_24</name>
    <dbReference type="NCBI Taxonomy" id="1618422"/>
    <lineage>
        <taxon>Bacteria</taxon>
        <taxon>Candidatus Daviesiibacteriota</taxon>
    </lineage>
</organism>
<evidence type="ECO:0000256" key="3">
    <source>
        <dbReference type="PIRSR" id="PIRSR640198-3"/>
    </source>
</evidence>
<proteinExistence type="predicted"/>
<accession>A0A0G0MPJ6</accession>
<feature type="domain" description="Fido" evidence="4">
    <location>
        <begin position="103"/>
        <end position="261"/>
    </location>
</feature>
<feature type="binding site" evidence="2">
    <location>
        <begin position="234"/>
        <end position="235"/>
    </location>
    <ligand>
        <name>ATP</name>
        <dbReference type="ChEBI" id="CHEBI:30616"/>
    </ligand>
</feature>
<dbReference type="InterPro" id="IPR040198">
    <property type="entry name" value="Fido_containing"/>
</dbReference>
<dbReference type="PANTHER" id="PTHR13504">
    <property type="entry name" value="FIDO DOMAIN-CONTAINING PROTEIN DDB_G0283145"/>
    <property type="match status" value="1"/>
</dbReference>
<dbReference type="SUPFAM" id="SSF46785">
    <property type="entry name" value="Winged helix' DNA-binding domain"/>
    <property type="match status" value="1"/>
</dbReference>
<dbReference type="PRINTS" id="PR00033">
    <property type="entry name" value="HTHASNC"/>
</dbReference>
<reference evidence="5 6" key="1">
    <citation type="journal article" date="2015" name="Nature">
        <title>rRNA introns, odd ribosomes, and small enigmatic genomes across a large radiation of phyla.</title>
        <authorList>
            <person name="Brown C.T."/>
            <person name="Hug L.A."/>
            <person name="Thomas B.C."/>
            <person name="Sharon I."/>
            <person name="Castelle C.J."/>
            <person name="Singh A."/>
            <person name="Wilkins M.J."/>
            <person name="Williams K.H."/>
            <person name="Banfield J.F."/>
        </authorList>
    </citation>
    <scope>NUCLEOTIDE SEQUENCE [LARGE SCALE GENOMIC DNA]</scope>
</reference>
<dbReference type="SUPFAM" id="SSF140931">
    <property type="entry name" value="Fic-like"/>
    <property type="match status" value="1"/>
</dbReference>
<dbReference type="InterPro" id="IPR036390">
    <property type="entry name" value="WH_DNA-bd_sf"/>
</dbReference>
<dbReference type="Gene3D" id="1.10.10.10">
    <property type="entry name" value="Winged helix-like DNA-binding domain superfamily/Winged helix DNA-binding domain"/>
    <property type="match status" value="1"/>
</dbReference>
<sequence length="352" mass="40244">MYKPNFTITPSILTKISEISEIKAIIDRSRVLPLNEAQLRRQAIIRMAHTSTSIEGNKLAEFQVKKVLEGGIVNADQRSIIEVKNYQLALQKIEEMAQTNLPLTIEKILDLHKALMRGLLEENKGGHFRPGPIYVVDDLGDGTEKLRFEGPEAKKVPFLINELLQWLNQAEKERLHPVLKAAVFHLQFVTIHPFSDGNGRMARLLTTYLLYKDGWDFRKIIVLEDYYNRDRQAYYNAENEVQGTKYHEGEDMTTWIDYFTTGFLVEAQKVAESLSAIGFGRVSEQDELIFLDKDEIKIMDFLTTTGRITSRDVEEILGIAKRTAQLKLKNIVEKGLITPQGAGPSTFYILRK</sequence>
<evidence type="ECO:0000259" key="4">
    <source>
        <dbReference type="PROSITE" id="PS51459"/>
    </source>
</evidence>
<evidence type="ECO:0000313" key="5">
    <source>
        <dbReference type="EMBL" id="KKQ66831.1"/>
    </source>
</evidence>
<evidence type="ECO:0000256" key="1">
    <source>
        <dbReference type="PIRSR" id="PIRSR640198-1"/>
    </source>
</evidence>
<feature type="active site" evidence="1">
    <location>
        <position position="192"/>
    </location>
</feature>
<evidence type="ECO:0000256" key="2">
    <source>
        <dbReference type="PIRSR" id="PIRSR640198-2"/>
    </source>
</evidence>
<gene>
    <name evidence="5" type="ORF">US86_C0003G0074</name>
</gene>
<dbReference type="Proteomes" id="UP000034235">
    <property type="component" value="Unassembled WGS sequence"/>
</dbReference>
<dbReference type="InterPro" id="IPR003812">
    <property type="entry name" value="Fido"/>
</dbReference>
<dbReference type="InterPro" id="IPR036597">
    <property type="entry name" value="Fido-like_dom_sf"/>
</dbReference>
<dbReference type="EMBL" id="LBUP01000003">
    <property type="protein sequence ID" value="KKQ66831.1"/>
    <property type="molecule type" value="Genomic_DNA"/>
</dbReference>
<dbReference type="GO" id="GO:0043565">
    <property type="term" value="F:sequence-specific DNA binding"/>
    <property type="evidence" value="ECO:0007669"/>
    <property type="project" value="InterPro"/>
</dbReference>
<dbReference type="PANTHER" id="PTHR13504:SF38">
    <property type="entry name" value="FIDO DOMAIN-CONTAINING PROTEIN"/>
    <property type="match status" value="1"/>
</dbReference>
<dbReference type="Gene3D" id="1.10.3290.10">
    <property type="entry name" value="Fido-like domain"/>
    <property type="match status" value="1"/>
</dbReference>
<comment type="caution">
    <text evidence="5">The sequence shown here is derived from an EMBL/GenBank/DDBJ whole genome shotgun (WGS) entry which is preliminary data.</text>
</comment>
<dbReference type="GO" id="GO:0005524">
    <property type="term" value="F:ATP binding"/>
    <property type="evidence" value="ECO:0007669"/>
    <property type="project" value="UniProtKB-KW"/>
</dbReference>